<protein>
    <submittedName>
        <fullName evidence="2">Nucleoporin nup189</fullName>
    </submittedName>
</protein>
<evidence type="ECO:0000313" key="2">
    <source>
        <dbReference type="EMBL" id="JAC97224.1"/>
    </source>
</evidence>
<organism evidence="2">
    <name type="scientific">Zeugodacus cucurbitae</name>
    <name type="common">Melon fruit fly</name>
    <name type="synonym">Bactrocera cucurbitae</name>
    <dbReference type="NCBI Taxonomy" id="28588"/>
    <lineage>
        <taxon>Eukaryota</taxon>
        <taxon>Metazoa</taxon>
        <taxon>Ecdysozoa</taxon>
        <taxon>Arthropoda</taxon>
        <taxon>Hexapoda</taxon>
        <taxon>Insecta</taxon>
        <taxon>Pterygota</taxon>
        <taxon>Neoptera</taxon>
        <taxon>Endopterygota</taxon>
        <taxon>Diptera</taxon>
        <taxon>Brachycera</taxon>
        <taxon>Muscomorpha</taxon>
        <taxon>Tephritoidea</taxon>
        <taxon>Tephritidae</taxon>
        <taxon>Zeugodacus</taxon>
        <taxon>Zeugodacus</taxon>
    </lineage>
</organism>
<gene>
    <name evidence="2" type="primary">nup189_1</name>
    <name evidence="2" type="ORF">g.53889</name>
</gene>
<proteinExistence type="predicted"/>
<feature type="non-terminal residue" evidence="2">
    <location>
        <position position="1"/>
    </location>
</feature>
<accession>A0A0A1WFH1</accession>
<reference evidence="2" key="1">
    <citation type="submission" date="2014-11" db="EMBL/GenBank/DDBJ databases">
        <authorList>
            <person name="Geib S."/>
        </authorList>
    </citation>
    <scope>NUCLEOTIDE SEQUENCE</scope>
</reference>
<name>A0A0A1WFH1_ZEUCU</name>
<evidence type="ECO:0000256" key="1">
    <source>
        <dbReference type="SAM" id="Coils"/>
    </source>
</evidence>
<feature type="coiled-coil region" evidence="1">
    <location>
        <begin position="3"/>
        <end position="37"/>
    </location>
</feature>
<reference evidence="2" key="2">
    <citation type="journal article" date="2015" name="Gigascience">
        <title>Reconstructing a comprehensive transcriptome assembly of a white-pupal translocated strain of the pest fruit fly Bactrocera cucurbitae.</title>
        <authorList>
            <person name="Sim S.B."/>
            <person name="Calla B."/>
            <person name="Hall B."/>
            <person name="DeRego T."/>
            <person name="Geib S.M."/>
        </authorList>
    </citation>
    <scope>NUCLEOTIDE SEQUENCE</scope>
</reference>
<dbReference type="EMBL" id="GBXI01017067">
    <property type="protein sequence ID" value="JAC97224.1"/>
    <property type="molecule type" value="Transcribed_RNA"/>
</dbReference>
<keyword evidence="1" id="KW-0175">Coiled coil</keyword>
<sequence>LTERKYQLRAKKLKNTLEEIQENALDSLEQMREFKIKLQIQFEYVEEAFYEIQDIHFNGLAKYLLEEKMEDFREKYKITQKRITEKLEKYVTTGFDPKTAFNVISTEKTDFTKFSLRKTSRELFNSTQAKPASSRVVTYDFPTRISSAPLNFNTDFTGTSLFGNAAAKSVGLFGSTLGQGAANRTSGNFRDGDATTLGTGTTLHCELFDNGKSTFGTATTVGPNAFDDGNMPPERFSESDVNHELCLTEEKDTKGVFTKKPETEDRKIEQQIDNEINQLEDNIKTKPFYMNEGRKEDKNFQQYRRKSGMSKRITITQIPATMIGEDVHVKTISDKVHYNFRRPADSHFGEIWEAGNKTIKAINANHSTKPEASIKVRNNTKIYLDPIGKTAKINSKRNIIVYYEYGK</sequence>
<dbReference type="AlphaFoldDB" id="A0A0A1WFH1"/>